<dbReference type="InterPro" id="IPR032675">
    <property type="entry name" value="LRR_dom_sf"/>
</dbReference>
<dbReference type="Proteomes" id="UP000199514">
    <property type="component" value="Unassembled WGS sequence"/>
</dbReference>
<sequence>MKDKDYLKSEEIINASLGGFMGKTLTNETKGIELFHTFKGAKTFAPLLVAPNIEYIRIRTDAKIPEFDSIVELNKLRKIVLEGNLTINSLTALEKFPKLKELELQKIFPLLDGLKLNIEKLEIASTTLDKVSYLRNMPNLKHVSLGNSVIYTNINDSTDFSAIKQIEYLYILSRSLTKLDNLKVLKNLRSLWIPANRKLKSIEGIQEMNNLDVFAFYRTDVKDLSPVSGLNLKYISGGETNIKTLKGVHLKDIIRLELNSTLLKKFDAESMPNLEYLSLFNTPLNSLNELENFSSIKQLSLESCNDISDFSILGKMPNLEILDLHKISIPEDTLIKILDAPKLKIINVEGNDAIKNIEPNSAITKARERNIHFCYKNREYAEFMRNYDKRFGTLAYYMHLFEGDKNKWTYLSDKGFHV</sequence>
<dbReference type="OrthoDB" id="1490745at2"/>
<protein>
    <recommendedName>
        <fullName evidence="5">Leucine-rich repeat domain-containing protein</fullName>
    </recommendedName>
</protein>
<evidence type="ECO:0000256" key="2">
    <source>
        <dbReference type="ARBA" id="ARBA00022737"/>
    </source>
</evidence>
<keyword evidence="4" id="KW-1185">Reference proteome</keyword>
<dbReference type="EMBL" id="FOLE01000001">
    <property type="protein sequence ID" value="SFB72531.1"/>
    <property type="molecule type" value="Genomic_DNA"/>
</dbReference>
<evidence type="ECO:0000256" key="1">
    <source>
        <dbReference type="ARBA" id="ARBA00022614"/>
    </source>
</evidence>
<name>A0A1I1DC84_9BACT</name>
<dbReference type="PANTHER" id="PTHR46652">
    <property type="entry name" value="LEUCINE-RICH REPEAT AND IQ DOMAIN-CONTAINING PROTEIN 1-RELATED"/>
    <property type="match status" value="1"/>
</dbReference>
<proteinExistence type="predicted"/>
<dbReference type="InterPro" id="IPR050836">
    <property type="entry name" value="SDS22/Internalin_LRR"/>
</dbReference>
<organism evidence="3 4">
    <name type="scientific">Flexibacter flexilis DSM 6793</name>
    <dbReference type="NCBI Taxonomy" id="927664"/>
    <lineage>
        <taxon>Bacteria</taxon>
        <taxon>Pseudomonadati</taxon>
        <taxon>Bacteroidota</taxon>
        <taxon>Cytophagia</taxon>
        <taxon>Cytophagales</taxon>
        <taxon>Flexibacteraceae</taxon>
        <taxon>Flexibacter</taxon>
    </lineage>
</organism>
<dbReference type="RefSeq" id="WP_091505718.1">
    <property type="nucleotide sequence ID" value="NZ_FOLE01000001.1"/>
</dbReference>
<dbReference type="STRING" id="927664.SAMN05421780_101118"/>
<evidence type="ECO:0000313" key="3">
    <source>
        <dbReference type="EMBL" id="SFB72531.1"/>
    </source>
</evidence>
<keyword evidence="2" id="KW-0677">Repeat</keyword>
<accession>A0A1I1DC84</accession>
<gene>
    <name evidence="3" type="ORF">SAMN05421780_101118</name>
</gene>
<dbReference type="SUPFAM" id="SSF52058">
    <property type="entry name" value="L domain-like"/>
    <property type="match status" value="1"/>
</dbReference>
<keyword evidence="1" id="KW-0433">Leucine-rich repeat</keyword>
<dbReference type="Gene3D" id="3.80.10.10">
    <property type="entry name" value="Ribonuclease Inhibitor"/>
    <property type="match status" value="2"/>
</dbReference>
<dbReference type="PANTHER" id="PTHR46652:SF3">
    <property type="entry name" value="LEUCINE-RICH REPEAT-CONTAINING PROTEIN 9"/>
    <property type="match status" value="1"/>
</dbReference>
<reference evidence="3 4" key="1">
    <citation type="submission" date="2016-10" db="EMBL/GenBank/DDBJ databases">
        <authorList>
            <person name="de Groot N.N."/>
        </authorList>
    </citation>
    <scope>NUCLEOTIDE SEQUENCE [LARGE SCALE GENOMIC DNA]</scope>
    <source>
        <strain evidence="3 4">DSM 6793</strain>
    </source>
</reference>
<evidence type="ECO:0000313" key="4">
    <source>
        <dbReference type="Proteomes" id="UP000199514"/>
    </source>
</evidence>
<evidence type="ECO:0008006" key="5">
    <source>
        <dbReference type="Google" id="ProtNLM"/>
    </source>
</evidence>
<dbReference type="AlphaFoldDB" id="A0A1I1DC84"/>